<dbReference type="Gene3D" id="2.40.30.170">
    <property type="match status" value="1"/>
</dbReference>
<dbReference type="Pfam" id="PF25973">
    <property type="entry name" value="BSH_CzcB"/>
    <property type="match status" value="1"/>
</dbReference>
<name>A0A3D8VJ46_9GAMM</name>
<protein>
    <submittedName>
        <fullName evidence="5">Efflux RND transporter periplasmic adaptor subunit</fullName>
    </submittedName>
</protein>
<gene>
    <name evidence="5" type="ORF">DX912_01030</name>
</gene>
<sequence>MTTAPSHARITTRGATFTLTALWVALALSGCNRSSAEPTPSQAVPDVLTVQAKPADAAFELRLPARALAGESAQLYPRATGFVSERRVDLGDKVVAGQVLAVISAPESDQAVREAAAVLAQAKADQELAKVNYDRAQVLIGSGAISKELYSDRKANFDVAVAARGAAEARLAAARERQGFQTVRAPFSGVVVARNVERGDRVVGDVASAQPMFEVNALDPLRVVVDVPQNVALQIQPGVEGDVTFPELPGQTFKAQVVRSAQAISRDAGVMRTELRLPNPDSRIPAGMVGSVALHLTRAVPAIVVPVSTVVQRGTVAQVATVQDGKLAFHDVTLGRNLGNDIEVLSGVAANDTVVLAPNALLTDGSAVNAKPMAPPKKQ</sequence>
<dbReference type="Gene3D" id="2.40.50.100">
    <property type="match status" value="1"/>
</dbReference>
<dbReference type="RefSeq" id="WP_115840606.1">
    <property type="nucleotide sequence ID" value="NZ_CP183976.1"/>
</dbReference>
<evidence type="ECO:0000259" key="4">
    <source>
        <dbReference type="Pfam" id="PF25989"/>
    </source>
</evidence>
<feature type="domain" description="YknX-like C-terminal permuted SH3-like" evidence="4">
    <location>
        <begin position="302"/>
        <end position="369"/>
    </location>
</feature>
<evidence type="ECO:0000256" key="1">
    <source>
        <dbReference type="ARBA" id="ARBA00009477"/>
    </source>
</evidence>
<evidence type="ECO:0000313" key="5">
    <source>
        <dbReference type="EMBL" id="RDY69387.1"/>
    </source>
</evidence>
<evidence type="ECO:0000259" key="2">
    <source>
        <dbReference type="Pfam" id="PF25954"/>
    </source>
</evidence>
<dbReference type="GO" id="GO:1990281">
    <property type="term" value="C:efflux pump complex"/>
    <property type="evidence" value="ECO:0007669"/>
    <property type="project" value="TreeGrafter"/>
</dbReference>
<dbReference type="Pfam" id="PF25989">
    <property type="entry name" value="YknX_C"/>
    <property type="match status" value="1"/>
</dbReference>
<dbReference type="Proteomes" id="UP000256829">
    <property type="component" value="Unassembled WGS sequence"/>
</dbReference>
<accession>A0A3D8VJ46</accession>
<dbReference type="AlphaFoldDB" id="A0A3D8VJ46"/>
<dbReference type="PANTHER" id="PTHR30469:SF37">
    <property type="entry name" value="RAGD PROTEIN"/>
    <property type="match status" value="1"/>
</dbReference>
<dbReference type="Pfam" id="PF25954">
    <property type="entry name" value="Beta-barrel_RND_2"/>
    <property type="match status" value="1"/>
</dbReference>
<dbReference type="InterPro" id="IPR058647">
    <property type="entry name" value="BSH_CzcB-like"/>
</dbReference>
<dbReference type="InterPro" id="IPR058637">
    <property type="entry name" value="YknX-like_C"/>
</dbReference>
<keyword evidence="6" id="KW-1185">Reference proteome</keyword>
<dbReference type="NCBIfam" id="TIGR01730">
    <property type="entry name" value="RND_mfp"/>
    <property type="match status" value="1"/>
</dbReference>
<evidence type="ECO:0000313" key="6">
    <source>
        <dbReference type="Proteomes" id="UP000256829"/>
    </source>
</evidence>
<comment type="similarity">
    <text evidence="1">Belongs to the membrane fusion protein (MFP) (TC 8.A.1) family.</text>
</comment>
<dbReference type="InterPro" id="IPR006143">
    <property type="entry name" value="RND_pump_MFP"/>
</dbReference>
<dbReference type="Gene3D" id="2.40.420.20">
    <property type="match status" value="1"/>
</dbReference>
<dbReference type="GO" id="GO:0015562">
    <property type="term" value="F:efflux transmembrane transporter activity"/>
    <property type="evidence" value="ECO:0007669"/>
    <property type="project" value="TreeGrafter"/>
</dbReference>
<dbReference type="PANTHER" id="PTHR30469">
    <property type="entry name" value="MULTIDRUG RESISTANCE PROTEIN MDTA"/>
    <property type="match status" value="1"/>
</dbReference>
<evidence type="ECO:0000259" key="3">
    <source>
        <dbReference type="Pfam" id="PF25973"/>
    </source>
</evidence>
<comment type="caution">
    <text evidence="5">The sequence shown here is derived from an EMBL/GenBank/DDBJ whole genome shotgun (WGS) entry which is preliminary data.</text>
</comment>
<dbReference type="EMBL" id="QTJR01000001">
    <property type="protein sequence ID" value="RDY69387.1"/>
    <property type="molecule type" value="Genomic_DNA"/>
</dbReference>
<organism evidence="5 6">
    <name type="scientific">Lysobacter soli</name>
    <dbReference type="NCBI Taxonomy" id="453783"/>
    <lineage>
        <taxon>Bacteria</taxon>
        <taxon>Pseudomonadati</taxon>
        <taxon>Pseudomonadota</taxon>
        <taxon>Gammaproteobacteria</taxon>
        <taxon>Lysobacterales</taxon>
        <taxon>Lysobacteraceae</taxon>
        <taxon>Lysobacter</taxon>
    </lineage>
</organism>
<proteinExistence type="inferred from homology"/>
<dbReference type="Gene3D" id="1.10.287.470">
    <property type="entry name" value="Helix hairpin bin"/>
    <property type="match status" value="1"/>
</dbReference>
<dbReference type="SUPFAM" id="SSF111369">
    <property type="entry name" value="HlyD-like secretion proteins"/>
    <property type="match status" value="1"/>
</dbReference>
<reference evidence="5 6" key="1">
    <citation type="submission" date="2018-08" db="EMBL/GenBank/DDBJ databases">
        <title>Lysobacter soli KCTC 22011, whole genome shotgun sequence.</title>
        <authorList>
            <person name="Zhang X."/>
            <person name="Feng G."/>
            <person name="Zhu H."/>
        </authorList>
    </citation>
    <scope>NUCLEOTIDE SEQUENCE [LARGE SCALE GENOMIC DNA]</scope>
    <source>
        <strain evidence="5 6">KCTC 22011</strain>
    </source>
</reference>
<feature type="domain" description="CusB-like beta-barrel" evidence="2">
    <location>
        <begin position="223"/>
        <end position="295"/>
    </location>
</feature>
<dbReference type="InterPro" id="IPR058792">
    <property type="entry name" value="Beta-barrel_RND_2"/>
</dbReference>
<feature type="domain" description="CzcB-like barrel-sandwich hybrid" evidence="3">
    <location>
        <begin position="73"/>
        <end position="205"/>
    </location>
</feature>